<dbReference type="SMART" id="SM00409">
    <property type="entry name" value="IG"/>
    <property type="match status" value="4"/>
</dbReference>
<keyword evidence="6 26" id="KW-0812">Transmembrane</keyword>
<dbReference type="Gene3D" id="1.10.510.10">
    <property type="entry name" value="Transferase(Phosphotransferase) domain 1"/>
    <property type="match status" value="1"/>
</dbReference>
<gene>
    <name evidence="30" type="ORF">KOW79_012440</name>
</gene>
<evidence type="ECO:0000256" key="6">
    <source>
        <dbReference type="ARBA" id="ARBA00022692"/>
    </source>
</evidence>
<dbReference type="PROSITE" id="PS00240">
    <property type="entry name" value="RECEPTOR_TYR_KIN_III"/>
    <property type="match status" value="1"/>
</dbReference>
<evidence type="ECO:0000256" key="5">
    <source>
        <dbReference type="ARBA" id="ARBA00022679"/>
    </source>
</evidence>
<dbReference type="GO" id="GO:1990682">
    <property type="term" value="C:CSF1-CSF1R complex"/>
    <property type="evidence" value="ECO:0007669"/>
    <property type="project" value="TreeGrafter"/>
</dbReference>
<evidence type="ECO:0000256" key="13">
    <source>
        <dbReference type="ARBA" id="ARBA00023137"/>
    </source>
</evidence>
<feature type="binding site" evidence="21">
    <location>
        <position position="814"/>
    </location>
    <ligand>
        <name>Mg(2+)</name>
        <dbReference type="ChEBI" id="CHEBI:18420"/>
    </ligand>
</feature>
<comment type="similarity">
    <text evidence="26">Belongs to the protein kinase superfamily. Tyr protein kinase family. CSF-1/PDGF receptor subfamily.</text>
</comment>
<dbReference type="InterPro" id="IPR003599">
    <property type="entry name" value="Ig_sub"/>
</dbReference>
<keyword evidence="12 27" id="KW-0472">Membrane</keyword>
<comment type="catalytic activity">
    <reaction evidence="18">
        <text>L-tyrosyl-[protein] + ATP = O-phospho-L-tyrosyl-[protein] + ADP + H(+)</text>
        <dbReference type="Rhea" id="RHEA:10596"/>
        <dbReference type="Rhea" id="RHEA-COMP:10136"/>
        <dbReference type="Rhea" id="RHEA-COMP:20101"/>
        <dbReference type="ChEBI" id="CHEBI:15378"/>
        <dbReference type="ChEBI" id="CHEBI:30616"/>
        <dbReference type="ChEBI" id="CHEBI:46858"/>
        <dbReference type="ChEBI" id="CHEBI:61978"/>
        <dbReference type="ChEBI" id="CHEBI:456216"/>
        <dbReference type="EC" id="2.7.10.1"/>
    </reaction>
</comment>
<feature type="active site" description="Proton acceptor" evidence="19">
    <location>
        <position position="796"/>
    </location>
</feature>
<dbReference type="Gene3D" id="2.60.40.10">
    <property type="entry name" value="Immunoglobulins"/>
    <property type="match status" value="5"/>
</dbReference>
<evidence type="ECO:0000256" key="22">
    <source>
        <dbReference type="PIRSR" id="PIRSR000615-4"/>
    </source>
</evidence>
<dbReference type="PANTHER" id="PTHR24416">
    <property type="entry name" value="TYROSINE-PROTEIN KINASE RECEPTOR"/>
    <property type="match status" value="1"/>
</dbReference>
<dbReference type="SMART" id="SM00408">
    <property type="entry name" value="IGc2"/>
    <property type="match status" value="3"/>
</dbReference>
<evidence type="ECO:0000256" key="9">
    <source>
        <dbReference type="ARBA" id="ARBA00022777"/>
    </source>
</evidence>
<dbReference type="GO" id="GO:0046872">
    <property type="term" value="F:metal ion binding"/>
    <property type="evidence" value="ECO:0007669"/>
    <property type="project" value="UniProtKB-KW"/>
</dbReference>
<dbReference type="PROSITE" id="PS00107">
    <property type="entry name" value="PROTEIN_KINASE_ATP"/>
    <property type="match status" value="1"/>
</dbReference>
<dbReference type="GO" id="GO:0007169">
    <property type="term" value="P:cell surface receptor protein tyrosine kinase signaling pathway"/>
    <property type="evidence" value="ECO:0007669"/>
    <property type="project" value="InterPro"/>
</dbReference>
<dbReference type="PROSITE" id="PS50835">
    <property type="entry name" value="IG_LIKE"/>
    <property type="match status" value="1"/>
</dbReference>
<keyword evidence="17 26" id="KW-0393">Immunoglobulin domain</keyword>
<feature type="binding site" evidence="23">
    <location>
        <begin position="611"/>
        <end position="619"/>
    </location>
    <ligand>
        <name>ATP</name>
        <dbReference type="ChEBI" id="CHEBI:30616"/>
    </ligand>
</feature>
<keyword evidence="16" id="KW-0325">Glycoprotein</keyword>
<feature type="binding site" evidence="20">
    <location>
        <begin position="687"/>
        <end position="693"/>
    </location>
    <ligand>
        <name>ATP</name>
        <dbReference type="ChEBI" id="CHEBI:30616"/>
    </ligand>
</feature>
<dbReference type="PANTHER" id="PTHR24416:SF47">
    <property type="entry name" value="MACROPHAGE COLONY-STIMULATING FACTOR 1 RECEPTOR"/>
    <property type="match status" value="1"/>
</dbReference>
<evidence type="ECO:0000256" key="12">
    <source>
        <dbReference type="ARBA" id="ARBA00023136"/>
    </source>
</evidence>
<evidence type="ECO:0000259" key="29">
    <source>
        <dbReference type="PROSITE" id="PS50835"/>
    </source>
</evidence>
<dbReference type="InterPro" id="IPR050122">
    <property type="entry name" value="RTK"/>
</dbReference>
<evidence type="ECO:0000256" key="17">
    <source>
        <dbReference type="ARBA" id="ARBA00023319"/>
    </source>
</evidence>
<dbReference type="Gene3D" id="3.30.200.20">
    <property type="entry name" value="Phosphorylase Kinase, domain 1"/>
    <property type="match status" value="1"/>
</dbReference>
<dbReference type="GO" id="GO:0043408">
    <property type="term" value="P:regulation of MAPK cascade"/>
    <property type="evidence" value="ECO:0007669"/>
    <property type="project" value="TreeGrafter"/>
</dbReference>
<feature type="binding site" evidence="21">
    <location>
        <position position="801"/>
    </location>
    <ligand>
        <name>Mg(2+)</name>
        <dbReference type="ChEBI" id="CHEBI:18420"/>
    </ligand>
</feature>
<evidence type="ECO:0000256" key="18">
    <source>
        <dbReference type="ARBA" id="ARBA00051243"/>
    </source>
</evidence>
<feature type="binding site" evidence="20">
    <location>
        <position position="800"/>
    </location>
    <ligand>
        <name>ATP</name>
        <dbReference type="ChEBI" id="CHEBI:30616"/>
    </ligand>
</feature>
<dbReference type="EMBL" id="JAHKSW010000014">
    <property type="protein sequence ID" value="KAG7324424.1"/>
    <property type="molecule type" value="Genomic_DNA"/>
</dbReference>
<comment type="subcellular location">
    <subcellularLocation>
        <location evidence="1">Cell membrane</location>
        <topology evidence="1">Single-pass type I membrane protein</topology>
    </subcellularLocation>
    <subcellularLocation>
        <location evidence="26">Membrane</location>
        <topology evidence="26">Single-pass type I membrane protein</topology>
    </subcellularLocation>
</comment>
<dbReference type="GO" id="GO:0043235">
    <property type="term" value="C:receptor complex"/>
    <property type="evidence" value="ECO:0007669"/>
    <property type="project" value="TreeGrafter"/>
</dbReference>
<evidence type="ECO:0000256" key="14">
    <source>
        <dbReference type="ARBA" id="ARBA00023157"/>
    </source>
</evidence>
<keyword evidence="3" id="KW-1003">Cell membrane</keyword>
<dbReference type="PIRSF" id="PIRSF500947">
    <property type="entry name" value="CSF-1_receptor"/>
    <property type="match status" value="1"/>
</dbReference>
<dbReference type="InterPro" id="IPR020635">
    <property type="entry name" value="Tyr_kinase_cat_dom"/>
</dbReference>
<dbReference type="InterPro" id="IPR003598">
    <property type="entry name" value="Ig_sub2"/>
</dbReference>
<feature type="binding site" evidence="21">
    <location>
        <position position="584"/>
    </location>
    <ligand>
        <name>Mg(2+)</name>
        <dbReference type="ChEBI" id="CHEBI:18420"/>
    </ligand>
</feature>
<dbReference type="GO" id="GO:0030318">
    <property type="term" value="P:melanocyte differentiation"/>
    <property type="evidence" value="ECO:0007669"/>
    <property type="project" value="UniProtKB-ARBA"/>
</dbReference>
<evidence type="ECO:0000256" key="23">
    <source>
        <dbReference type="PIRSR" id="PIRSR500947-51"/>
    </source>
</evidence>
<evidence type="ECO:0000256" key="16">
    <source>
        <dbReference type="ARBA" id="ARBA00023180"/>
    </source>
</evidence>
<feature type="disulfide bond" evidence="24">
    <location>
        <begin position="155"/>
        <end position="204"/>
    </location>
</feature>
<dbReference type="Pfam" id="PF07714">
    <property type="entry name" value="PK_Tyr_Ser-Thr"/>
    <property type="match status" value="1"/>
</dbReference>
<dbReference type="InterPro" id="IPR008266">
    <property type="entry name" value="Tyr_kinase_AS"/>
</dbReference>
<dbReference type="PIRSF" id="PIRSF000615">
    <property type="entry name" value="TyrPK_CSF1-R"/>
    <property type="match status" value="1"/>
</dbReference>
<dbReference type="Pfam" id="PF13927">
    <property type="entry name" value="Ig_3"/>
    <property type="match status" value="1"/>
</dbReference>
<evidence type="ECO:0000256" key="1">
    <source>
        <dbReference type="ARBA" id="ARBA00004251"/>
    </source>
</evidence>
<evidence type="ECO:0000256" key="20">
    <source>
        <dbReference type="PIRSR" id="PIRSR000615-2"/>
    </source>
</evidence>
<dbReference type="Pfam" id="PF25305">
    <property type="entry name" value="Ig_PDGFR_d4"/>
    <property type="match status" value="1"/>
</dbReference>
<evidence type="ECO:0000256" key="27">
    <source>
        <dbReference type="SAM" id="Phobius"/>
    </source>
</evidence>
<name>A0A9D3SM87_9TELE</name>
<feature type="disulfide bond" evidence="24">
    <location>
        <begin position="447"/>
        <end position="516"/>
    </location>
</feature>
<dbReference type="SMART" id="SM00219">
    <property type="entry name" value="TyrKc"/>
    <property type="match status" value="1"/>
</dbReference>
<comment type="caution">
    <text evidence="30">The sequence shown here is derived from an EMBL/GenBank/DDBJ whole genome shotgun (WGS) entry which is preliminary data.</text>
</comment>
<feature type="binding site" evidence="20 25">
    <location>
        <position position="639"/>
    </location>
    <ligand>
        <name>ATP</name>
        <dbReference type="ChEBI" id="CHEBI:30616"/>
    </ligand>
</feature>
<keyword evidence="4" id="KW-0597">Phosphoprotein</keyword>
<evidence type="ECO:0000256" key="21">
    <source>
        <dbReference type="PIRSR" id="PIRSR000615-3"/>
    </source>
</evidence>
<protein>
    <recommendedName>
        <fullName evidence="2">receptor protein-tyrosine kinase</fullName>
        <ecNumber evidence="2">2.7.10.1</ecNumber>
    </recommendedName>
</protein>
<feature type="disulfide bond" evidence="24">
    <location>
        <begin position="251"/>
        <end position="306"/>
    </location>
</feature>
<evidence type="ECO:0000256" key="10">
    <source>
        <dbReference type="ARBA" id="ARBA00022840"/>
    </source>
</evidence>
<keyword evidence="8 20" id="KW-0547">Nucleotide-binding</keyword>
<dbReference type="GO" id="GO:0005011">
    <property type="term" value="F:macrophage colony-stimulating factor receptor activity"/>
    <property type="evidence" value="ECO:0007669"/>
    <property type="project" value="TreeGrafter"/>
</dbReference>
<evidence type="ECO:0000313" key="31">
    <source>
        <dbReference type="Proteomes" id="UP000824219"/>
    </source>
</evidence>
<feature type="site" description="Important for interaction with phosphotyrosine-binding proteins" evidence="22">
    <location>
        <position position="941"/>
    </location>
</feature>
<dbReference type="GO" id="GO:0005886">
    <property type="term" value="C:plasma membrane"/>
    <property type="evidence" value="ECO:0007669"/>
    <property type="project" value="UniProtKB-SubCell"/>
</dbReference>
<dbReference type="FunFam" id="3.30.200.20:FF:000025">
    <property type="entry name" value="Platelet-derived growth factor receptor alpha"/>
    <property type="match status" value="1"/>
</dbReference>
<dbReference type="InterPro" id="IPR036179">
    <property type="entry name" value="Ig-like_dom_sf"/>
</dbReference>
<evidence type="ECO:0000259" key="28">
    <source>
        <dbReference type="PROSITE" id="PS50011"/>
    </source>
</evidence>
<evidence type="ECO:0000313" key="30">
    <source>
        <dbReference type="EMBL" id="KAG7324424.1"/>
    </source>
</evidence>
<dbReference type="InterPro" id="IPR017441">
    <property type="entry name" value="Protein_kinase_ATP_BS"/>
</dbReference>
<accession>A0A9D3SM87</accession>
<dbReference type="GO" id="GO:0019838">
    <property type="term" value="F:growth factor binding"/>
    <property type="evidence" value="ECO:0007669"/>
    <property type="project" value="TreeGrafter"/>
</dbReference>
<feature type="disulfide bond" evidence="24">
    <location>
        <begin position="69"/>
        <end position="112"/>
    </location>
</feature>
<organism evidence="30 31">
    <name type="scientific">Hemibagrus wyckioides</name>
    <dbReference type="NCBI Taxonomy" id="337641"/>
    <lineage>
        <taxon>Eukaryota</taxon>
        <taxon>Metazoa</taxon>
        <taxon>Chordata</taxon>
        <taxon>Craniata</taxon>
        <taxon>Vertebrata</taxon>
        <taxon>Euteleostomi</taxon>
        <taxon>Actinopterygii</taxon>
        <taxon>Neopterygii</taxon>
        <taxon>Teleostei</taxon>
        <taxon>Ostariophysi</taxon>
        <taxon>Siluriformes</taxon>
        <taxon>Bagridae</taxon>
        <taxon>Hemibagrus</taxon>
    </lineage>
</organism>
<evidence type="ECO:0000256" key="24">
    <source>
        <dbReference type="PIRSR" id="PIRSR500947-52"/>
    </source>
</evidence>
<dbReference type="OrthoDB" id="6077854at2759"/>
<dbReference type="InterPro" id="IPR011009">
    <property type="entry name" value="Kinase-like_dom_sf"/>
</dbReference>
<dbReference type="InterPro" id="IPR007110">
    <property type="entry name" value="Ig-like_dom"/>
</dbReference>
<feature type="domain" description="Protein kinase" evidence="28">
    <location>
        <begin position="605"/>
        <end position="932"/>
    </location>
</feature>
<keyword evidence="13" id="KW-0829">Tyrosine-protein kinase</keyword>
<feature type="domain" description="Ig-like" evidence="29">
    <location>
        <begin position="230"/>
        <end position="322"/>
    </location>
</feature>
<keyword evidence="11 27" id="KW-1133">Transmembrane helix</keyword>
<dbReference type="Proteomes" id="UP000824219">
    <property type="component" value="Linkage Group LG14"/>
</dbReference>
<sequence length="985" mass="110978">MEKTHNSGDIQCNQASGHQESEMIRFTLIVGFIFCQVQAWSYPRIKVNDTDPVGSNVVINSGSPFVMTCEGDAPVTIIPRLAAHKPFSQSNGNRSTFTVKKATTSFTGTYKCQYTGMDSSNYSSVHIFIRDSKYLFETTSYRIIKNEGEDVLIPCLLTDPEATDMSLRMQNGSAAPSDMNITTDPKKGIWIWNLQSWFSSKYVCSARIGGVEKVSLPINLKVTRRARSPPSVILESDEYIRVVGESLEIPCFTSNHNFNYKITWMHSSHSLPNSVDQSRYNNNKVHIKSTLTLPAVSMRDSGNITCIAANEAGVNSSTTRLLVVDKPYLKMSPKLPAHIAHEGLSIDLHNGQDLELEVSIEAYPQITHQQWTGPKFPNNSNHKVWFSSNNNRYEAVLLLNRVNSKEEGRYTFYATSHKVNASTTFSIHVYEEAVIVSKRRNESSLICTASGYPAPSIHWLQCQGTRPTCTDNSTDVEARQLMTPETVVVQNEEFGPVKVESILTITPSNHKMTIECVAQNLVGKDSDAFPIDPIEKLFTATLIGAISVMMFLLLLLLILMYKYKQKPKYEIRWKIIEATDGNSYTFIDPTQLPYNEKWEFPRDKLKLGKILGSGAFGKVVEATAFGLGKEDNVTRVAVKMLKASAHLDEKEALMSELKILSHLGQHKNIVNLLGACTHGGPVLVITEYCCHGDLLNFLRNKAQAFINCVITIPEDRSNYKNVMANKMFFRSDSGISSTCSDAYLDMKPLVTRSQISRISSCNQDGDFLDMDDLLIFSYQVAQGLEFLTSKNCIHRDVAARNVLLTDGHVAKICDFGLARDIMNDSNYVVKGNARLPVKWMAPESIFECVYTVQSDVWSYGILLWEIFSLGQSPYPTMQVDSKFYKMIKCGYQMSRPNFAPPEMYTIMKTCWNLEPTERPNFSKIVQLIERLLGETLDQTEYQNVVTEELDTEQLKACDTTKNDEESCEQEEDEQPLMKANNYQFF</sequence>
<dbReference type="GO" id="GO:0097324">
    <property type="term" value="P:melanocyte migration"/>
    <property type="evidence" value="ECO:0007669"/>
    <property type="project" value="UniProtKB-ARBA"/>
</dbReference>
<keyword evidence="31" id="KW-1185">Reference proteome</keyword>
<dbReference type="AlphaFoldDB" id="A0A9D3SM87"/>
<evidence type="ECO:0000256" key="4">
    <source>
        <dbReference type="ARBA" id="ARBA00022553"/>
    </source>
</evidence>
<evidence type="ECO:0000256" key="11">
    <source>
        <dbReference type="ARBA" id="ARBA00022989"/>
    </source>
</evidence>
<proteinExistence type="inferred from homology"/>
<keyword evidence="10 20" id="KW-0067">ATP-binding</keyword>
<dbReference type="InterPro" id="IPR013783">
    <property type="entry name" value="Ig-like_fold"/>
</dbReference>
<dbReference type="GO" id="GO:0019955">
    <property type="term" value="F:cytokine binding"/>
    <property type="evidence" value="ECO:0007669"/>
    <property type="project" value="InterPro"/>
</dbReference>
<dbReference type="InterPro" id="IPR001824">
    <property type="entry name" value="Tyr_kinase_rcpt_3_CS"/>
</dbReference>
<keyword evidence="14 24" id="KW-1015">Disulfide bond</keyword>
<dbReference type="SUPFAM" id="SSF48726">
    <property type="entry name" value="Immunoglobulin"/>
    <property type="match status" value="5"/>
</dbReference>
<evidence type="ECO:0000256" key="8">
    <source>
        <dbReference type="ARBA" id="ARBA00022741"/>
    </source>
</evidence>
<evidence type="ECO:0000256" key="15">
    <source>
        <dbReference type="ARBA" id="ARBA00023170"/>
    </source>
</evidence>
<dbReference type="FunFam" id="1.10.510.10:FF:000177">
    <property type="entry name" value="Mast/stem cell growth factor receptor"/>
    <property type="match status" value="1"/>
</dbReference>
<keyword evidence="15 26" id="KW-0675">Receptor</keyword>
<evidence type="ECO:0000256" key="2">
    <source>
        <dbReference type="ARBA" id="ARBA00011902"/>
    </source>
</evidence>
<feature type="transmembrane region" description="Helical" evidence="27">
    <location>
        <begin position="537"/>
        <end position="561"/>
    </location>
</feature>
<keyword evidence="9" id="KW-0418">Kinase</keyword>
<evidence type="ECO:0000256" key="19">
    <source>
        <dbReference type="PIRSR" id="PIRSR000615-1"/>
    </source>
</evidence>
<dbReference type="GO" id="GO:0030316">
    <property type="term" value="P:osteoclast differentiation"/>
    <property type="evidence" value="ECO:0007669"/>
    <property type="project" value="TreeGrafter"/>
</dbReference>
<dbReference type="PROSITE" id="PS50011">
    <property type="entry name" value="PROTEIN_KINASE_DOM"/>
    <property type="match status" value="1"/>
</dbReference>
<dbReference type="InterPro" id="IPR000719">
    <property type="entry name" value="Prot_kinase_dom"/>
</dbReference>
<evidence type="ECO:0000256" key="25">
    <source>
        <dbReference type="PROSITE-ProRule" id="PRU10141"/>
    </source>
</evidence>
<keyword evidence="21" id="KW-0460">Magnesium</keyword>
<dbReference type="PROSITE" id="PS00109">
    <property type="entry name" value="PROTEIN_KINASE_TYR"/>
    <property type="match status" value="1"/>
</dbReference>
<dbReference type="SUPFAM" id="SSF56112">
    <property type="entry name" value="Protein kinase-like (PK-like)"/>
    <property type="match status" value="1"/>
</dbReference>
<keyword evidence="21" id="KW-0479">Metal-binding</keyword>
<dbReference type="GO" id="GO:0005524">
    <property type="term" value="F:ATP binding"/>
    <property type="evidence" value="ECO:0007669"/>
    <property type="project" value="UniProtKB-UniRule"/>
</dbReference>
<feature type="binding site" evidence="20">
    <location>
        <begin position="612"/>
        <end position="619"/>
    </location>
    <ligand>
        <name>ATP</name>
        <dbReference type="ChEBI" id="CHEBI:30616"/>
    </ligand>
</feature>
<evidence type="ECO:0000256" key="3">
    <source>
        <dbReference type="ARBA" id="ARBA00022475"/>
    </source>
</evidence>
<dbReference type="GO" id="GO:0030335">
    <property type="term" value="P:positive regulation of cell migration"/>
    <property type="evidence" value="ECO:0007669"/>
    <property type="project" value="TreeGrafter"/>
</dbReference>
<keyword evidence="7" id="KW-0677">Repeat</keyword>
<reference evidence="30 31" key="1">
    <citation type="submission" date="2021-06" db="EMBL/GenBank/DDBJ databases">
        <title>Chromosome-level genome assembly of the red-tail catfish (Hemibagrus wyckioides).</title>
        <authorList>
            <person name="Shao F."/>
        </authorList>
    </citation>
    <scope>NUCLEOTIDE SEQUENCE [LARGE SCALE GENOMIC DNA]</scope>
    <source>
        <strain evidence="30">EC202008001</strain>
        <tissue evidence="30">Blood</tissue>
    </source>
</reference>
<evidence type="ECO:0000256" key="7">
    <source>
        <dbReference type="ARBA" id="ARBA00022737"/>
    </source>
</evidence>
<keyword evidence="5" id="KW-0808">Transferase</keyword>
<evidence type="ECO:0000256" key="26">
    <source>
        <dbReference type="RuleBase" id="RU000311"/>
    </source>
</evidence>
<dbReference type="InterPro" id="IPR030658">
    <property type="entry name" value="CSF-1_receptor"/>
</dbReference>
<dbReference type="InterPro" id="IPR001245">
    <property type="entry name" value="Ser-Thr/Tyr_kinase_cat_dom"/>
</dbReference>
<dbReference type="EC" id="2.7.10.1" evidence="2"/>